<dbReference type="PANTHER" id="PTHR30283">
    <property type="entry name" value="PEROXIDE STRESS RESPONSE PROTEIN YAAA"/>
    <property type="match status" value="1"/>
</dbReference>
<reference evidence="1" key="2">
    <citation type="submission" date="2021-02" db="EMBL/GenBank/DDBJ databases">
        <authorList>
            <person name="Merkel A.Y."/>
        </authorList>
    </citation>
    <scope>NUCLEOTIDE SEQUENCE</scope>
    <source>
        <strain evidence="1">T05b</strain>
    </source>
</reference>
<reference evidence="1" key="1">
    <citation type="submission" date="2021-02" db="EMBL/GenBank/DDBJ databases">
        <title>Sulfurospirillum tamanensis sp. nov.</title>
        <authorList>
            <person name="Frolova A."/>
            <person name="Merkel A."/>
            <person name="Slobodkin A."/>
        </authorList>
    </citation>
    <scope>NUCLEOTIDE SEQUENCE</scope>
    <source>
        <strain evidence="1">T05b</strain>
    </source>
</reference>
<name>A0ABS2WPF3_9BACT</name>
<dbReference type="RefSeq" id="WP_205457936.1">
    <property type="nucleotide sequence ID" value="NZ_JAFHKK010000002.1"/>
</dbReference>
<dbReference type="PANTHER" id="PTHR30283:SF4">
    <property type="entry name" value="PEROXIDE STRESS RESISTANCE PROTEIN YAAA"/>
    <property type="match status" value="1"/>
</dbReference>
<evidence type="ECO:0000313" key="1">
    <source>
        <dbReference type="EMBL" id="MBN2963498.1"/>
    </source>
</evidence>
<dbReference type="InterPro" id="IPR005583">
    <property type="entry name" value="YaaA"/>
</dbReference>
<dbReference type="Proteomes" id="UP000703590">
    <property type="component" value="Unassembled WGS sequence"/>
</dbReference>
<keyword evidence="2" id="KW-1185">Reference proteome</keyword>
<comment type="caution">
    <text evidence="1">The sequence shown here is derived from an EMBL/GenBank/DDBJ whole genome shotgun (WGS) entry which is preliminary data.</text>
</comment>
<dbReference type="EMBL" id="JAFHKK010000002">
    <property type="protein sequence ID" value="MBN2963498.1"/>
    <property type="molecule type" value="Genomic_DNA"/>
</dbReference>
<accession>A0ABS2WPF3</accession>
<organism evidence="1 2">
    <name type="scientific">Sulfurospirillum tamanense</name>
    <dbReference type="NCBI Taxonomy" id="2813362"/>
    <lineage>
        <taxon>Bacteria</taxon>
        <taxon>Pseudomonadati</taxon>
        <taxon>Campylobacterota</taxon>
        <taxon>Epsilonproteobacteria</taxon>
        <taxon>Campylobacterales</taxon>
        <taxon>Sulfurospirillaceae</taxon>
        <taxon>Sulfurospirillum</taxon>
    </lineage>
</organism>
<proteinExistence type="predicted"/>
<dbReference type="Pfam" id="PF03883">
    <property type="entry name" value="H2O2_YaaD"/>
    <property type="match status" value="1"/>
</dbReference>
<sequence>MYILFSPSEAKNPDSPIAKRFSLAFPELSTPRDLALSRYLSLLENASSASLSALFGVKKADEIQALKDANPLSAHTQKALLRYTGVGYTYLDPASLPADALHFLENHLIIFSNLFGPLLGGDTLPYYKLKQGQTLEGLATETLYKPHVTPVLDAFLEDHFVVDLRAGFYEKFYLPNKPYVRLIFLKEGKVVSHWAKAWRGKVARTLALLQPQTEEAFQAIAFEGLKIEEIQCKGIQKNYFFSIME</sequence>
<evidence type="ECO:0000313" key="2">
    <source>
        <dbReference type="Proteomes" id="UP000703590"/>
    </source>
</evidence>
<gene>
    <name evidence="1" type="ORF">JWV37_01770</name>
</gene>
<protein>
    <submittedName>
        <fullName evidence="1">YaaA family protein</fullName>
    </submittedName>
</protein>